<evidence type="ECO:0000259" key="1">
    <source>
        <dbReference type="PROSITE" id="PS50943"/>
    </source>
</evidence>
<dbReference type="InterPro" id="IPR043917">
    <property type="entry name" value="DUF5753"/>
</dbReference>
<dbReference type="RefSeq" id="WP_015098564.1">
    <property type="nucleotide sequence ID" value="NC_019673.1"/>
</dbReference>
<protein>
    <submittedName>
        <fullName evidence="2">Transcriptional regulator</fullName>
    </submittedName>
</protein>
<dbReference type="AlphaFoldDB" id="K0JRN8"/>
<dbReference type="eggNOG" id="COG1426">
    <property type="taxonomic scope" value="Bacteria"/>
</dbReference>
<dbReference type="KEGG" id="sesp:BN6_11250"/>
<dbReference type="STRING" id="1179773.BN6_11250"/>
<dbReference type="OrthoDB" id="4285266at2"/>
<feature type="domain" description="HTH cro/C1-type" evidence="1">
    <location>
        <begin position="18"/>
        <end position="72"/>
    </location>
</feature>
<dbReference type="SMART" id="SM00530">
    <property type="entry name" value="HTH_XRE"/>
    <property type="match status" value="1"/>
</dbReference>
<dbReference type="InterPro" id="IPR010982">
    <property type="entry name" value="Lambda_DNA-bd_dom_sf"/>
</dbReference>
<dbReference type="EMBL" id="HE804045">
    <property type="protein sequence ID" value="CCH28451.1"/>
    <property type="molecule type" value="Genomic_DNA"/>
</dbReference>
<gene>
    <name evidence="2" type="ordered locus">BN6_11250</name>
</gene>
<dbReference type="CDD" id="cd00093">
    <property type="entry name" value="HTH_XRE"/>
    <property type="match status" value="1"/>
</dbReference>
<dbReference type="Gene3D" id="1.10.260.40">
    <property type="entry name" value="lambda repressor-like DNA-binding domains"/>
    <property type="match status" value="1"/>
</dbReference>
<name>K0JRN8_SACES</name>
<evidence type="ECO:0000313" key="3">
    <source>
        <dbReference type="Proteomes" id="UP000006281"/>
    </source>
</evidence>
<evidence type="ECO:0000313" key="2">
    <source>
        <dbReference type="EMBL" id="CCH28451.1"/>
    </source>
</evidence>
<accession>K0JRN8</accession>
<dbReference type="BioCyc" id="SESP1179773:BN6_RS05540-MONOMER"/>
<proteinExistence type="predicted"/>
<dbReference type="Pfam" id="PF19054">
    <property type="entry name" value="DUF5753"/>
    <property type="match status" value="1"/>
</dbReference>
<keyword evidence="3" id="KW-1185">Reference proteome</keyword>
<dbReference type="SUPFAM" id="SSF47413">
    <property type="entry name" value="lambda repressor-like DNA-binding domains"/>
    <property type="match status" value="1"/>
</dbReference>
<dbReference type="GO" id="GO:0003677">
    <property type="term" value="F:DNA binding"/>
    <property type="evidence" value="ECO:0007669"/>
    <property type="project" value="InterPro"/>
</dbReference>
<dbReference type="Proteomes" id="UP000006281">
    <property type="component" value="Chromosome"/>
</dbReference>
<dbReference type="HOGENOM" id="CLU_055817_1_0_11"/>
<reference evidence="2 3" key="1">
    <citation type="journal article" date="2012" name="BMC Genomics">
        <title>Complete genome sequence of Saccharothrix espanaensis DSM 44229T and comparison to the other completely sequenced Pseudonocardiaceae.</title>
        <authorList>
            <person name="Strobel T."/>
            <person name="Al-Dilaimi A."/>
            <person name="Blom J."/>
            <person name="Gessner A."/>
            <person name="Kalinowski J."/>
            <person name="Luzhetska M."/>
            <person name="Puhler A."/>
            <person name="Szczepanowski R."/>
            <person name="Bechthold A."/>
            <person name="Ruckert C."/>
        </authorList>
    </citation>
    <scope>NUCLEOTIDE SEQUENCE [LARGE SCALE GENOMIC DNA]</scope>
    <source>
        <strain evidence="3">ATCC 51144 / DSM 44229 / JCM 9112 / NBRC 15066 / NRRL 15764</strain>
    </source>
</reference>
<sequence length="277" mass="30864">MFEVVAPTALQWLIGVELARYRNEAGLSLTQLADLCGIGKPKLSHLEHGRTTQYPGDIRRILAACRVHREDVDRITQLTTRAHEASWLGAWSDVVSDWLRTMIGLEALAHREFVFEPVLLPGLLQTEDYARALTAHASRVRPDQAERLVDLRMHRTLLLDKGLALHAVFTEQALRLRVGTPEVRGAQYRHLLALGERPDVTIQVVRPADGPHAAITGQFMLLQFVDARPICYVELQDAAAFVNDPPLVHAYTLTTQSLHEVALSPTDSATLIESLIT</sequence>
<dbReference type="InterPro" id="IPR001387">
    <property type="entry name" value="Cro/C1-type_HTH"/>
</dbReference>
<organism evidence="2 3">
    <name type="scientific">Saccharothrix espanaensis (strain ATCC 51144 / DSM 44229 / JCM 9112 / NBRC 15066 / NRRL 15764)</name>
    <dbReference type="NCBI Taxonomy" id="1179773"/>
    <lineage>
        <taxon>Bacteria</taxon>
        <taxon>Bacillati</taxon>
        <taxon>Actinomycetota</taxon>
        <taxon>Actinomycetes</taxon>
        <taxon>Pseudonocardiales</taxon>
        <taxon>Pseudonocardiaceae</taxon>
        <taxon>Saccharothrix</taxon>
    </lineage>
</organism>
<dbReference type="Pfam" id="PF13560">
    <property type="entry name" value="HTH_31"/>
    <property type="match status" value="1"/>
</dbReference>
<dbReference type="PATRIC" id="fig|1179773.3.peg.1128"/>
<dbReference type="PROSITE" id="PS50943">
    <property type="entry name" value="HTH_CROC1"/>
    <property type="match status" value="1"/>
</dbReference>